<dbReference type="InterPro" id="IPR036318">
    <property type="entry name" value="FAD-bd_PCMH-like_sf"/>
</dbReference>
<keyword evidence="13" id="KW-1185">Reference proteome</keyword>
<evidence type="ECO:0000259" key="11">
    <source>
        <dbReference type="PROSITE" id="PS51371"/>
    </source>
</evidence>
<reference evidence="13" key="1">
    <citation type="submission" date="2016-10" db="EMBL/GenBank/DDBJ databases">
        <authorList>
            <person name="Varghese N."/>
            <person name="Submissions S."/>
        </authorList>
    </citation>
    <scope>NUCLEOTIDE SEQUENCE [LARGE SCALE GENOMIC DNA]</scope>
    <source>
        <strain evidence="13">KPR-1</strain>
    </source>
</reference>
<dbReference type="InterPro" id="IPR002550">
    <property type="entry name" value="CNNM"/>
</dbReference>
<evidence type="ECO:0000313" key="12">
    <source>
        <dbReference type="EMBL" id="SDZ81742.1"/>
    </source>
</evidence>
<evidence type="ECO:0000256" key="4">
    <source>
        <dbReference type="ARBA" id="ARBA00022692"/>
    </source>
</evidence>
<feature type="transmembrane region" description="Helical" evidence="10">
    <location>
        <begin position="92"/>
        <end position="110"/>
    </location>
</feature>
<dbReference type="SUPFAM" id="SSF54631">
    <property type="entry name" value="CBS-domain pair"/>
    <property type="match status" value="1"/>
</dbReference>
<evidence type="ECO:0000256" key="9">
    <source>
        <dbReference type="PROSITE-ProRule" id="PRU00703"/>
    </source>
</evidence>
<dbReference type="Pfam" id="PF00571">
    <property type="entry name" value="CBS"/>
    <property type="match status" value="2"/>
</dbReference>
<dbReference type="InterPro" id="IPR016169">
    <property type="entry name" value="FAD-bd_PCMH_sub2"/>
</dbReference>
<dbReference type="Gene3D" id="3.30.465.10">
    <property type="match status" value="1"/>
</dbReference>
<keyword evidence="7 9" id="KW-0129">CBS domain</keyword>
<dbReference type="InterPro" id="IPR005170">
    <property type="entry name" value="Transptr-assoc_dom"/>
</dbReference>
<dbReference type="SMART" id="SM00116">
    <property type="entry name" value="CBS"/>
    <property type="match status" value="2"/>
</dbReference>
<protein>
    <submittedName>
        <fullName evidence="12">Hemolysin, contains CBS domains</fullName>
    </submittedName>
</protein>
<keyword evidence="6 10" id="KW-1133">Transmembrane helix</keyword>
<dbReference type="Proteomes" id="UP000199288">
    <property type="component" value="Unassembled WGS sequence"/>
</dbReference>
<feature type="domain" description="CBS" evidence="11">
    <location>
        <begin position="204"/>
        <end position="264"/>
    </location>
</feature>
<gene>
    <name evidence="12" type="ORF">SAMN02910418_00274</name>
</gene>
<feature type="domain" description="CBS" evidence="11">
    <location>
        <begin position="274"/>
        <end position="331"/>
    </location>
</feature>
<keyword evidence="8 10" id="KW-0472">Membrane</keyword>
<proteinExistence type="inferred from homology"/>
<evidence type="ECO:0000256" key="8">
    <source>
        <dbReference type="ARBA" id="ARBA00023136"/>
    </source>
</evidence>
<dbReference type="InterPro" id="IPR046342">
    <property type="entry name" value="CBS_dom_sf"/>
</dbReference>
<dbReference type="InterPro" id="IPR044751">
    <property type="entry name" value="Ion_transp-like_CBS"/>
</dbReference>
<dbReference type="Gene3D" id="3.10.580.10">
    <property type="entry name" value="CBS-domain"/>
    <property type="match status" value="1"/>
</dbReference>
<dbReference type="Pfam" id="PF03471">
    <property type="entry name" value="CorC_HlyC"/>
    <property type="match status" value="1"/>
</dbReference>
<dbReference type="EMBL" id="FNQV01000002">
    <property type="protein sequence ID" value="SDZ81742.1"/>
    <property type="molecule type" value="Genomic_DNA"/>
</dbReference>
<dbReference type="GO" id="GO:0005886">
    <property type="term" value="C:plasma membrane"/>
    <property type="evidence" value="ECO:0007669"/>
    <property type="project" value="UniProtKB-SubCell"/>
</dbReference>
<keyword evidence="5" id="KW-0677">Repeat</keyword>
<keyword evidence="4 10" id="KW-0812">Transmembrane</keyword>
<dbReference type="CDD" id="cd04590">
    <property type="entry name" value="CBS_pair_CorC_HlyC_assoc"/>
    <property type="match status" value="1"/>
</dbReference>
<evidence type="ECO:0000256" key="3">
    <source>
        <dbReference type="ARBA" id="ARBA00022475"/>
    </source>
</evidence>
<dbReference type="FunFam" id="3.10.580.10:FF:000002">
    <property type="entry name" value="Magnesium/cobalt efflux protein CorC"/>
    <property type="match status" value="1"/>
</dbReference>
<dbReference type="PANTHER" id="PTHR22777:SF32">
    <property type="entry name" value="UPF0053 INNER MEMBRANE PROTEIN YFJD"/>
    <property type="match status" value="1"/>
</dbReference>
<evidence type="ECO:0000256" key="10">
    <source>
        <dbReference type="SAM" id="Phobius"/>
    </source>
</evidence>
<evidence type="ECO:0000256" key="6">
    <source>
        <dbReference type="ARBA" id="ARBA00022989"/>
    </source>
</evidence>
<accession>A0A1H3W5U5</accession>
<evidence type="ECO:0000256" key="7">
    <source>
        <dbReference type="ARBA" id="ARBA00023122"/>
    </source>
</evidence>
<sequence>MNGVPDLALIFLALFALIIGAVLTAGETALTRVTRAHAAELASDGKPRAAAVQRLIDERHSAILGTGFVRVMAEMTAAVAITLVLATTVTTWWLAFGAAVGISALLLLVITGASPRRLGRRHPADTTHALAPILLALATLGRPIWVLSSRFAPGRTTREQTADTAEEMRDMVDLVSESEHLEDDEREMLHSVFELGRTITREVMVPRTEMVTIDADATLESAMRLFVRSGYSRIPVIGDDIEDIRGILYLKDALRRRENPRNDESQGAIPVEHIARNAEFVPETLLVDELLEQMQTRSFHMAIVIDEYGLIAGLVTLEDLLEELVGDMTDEHDHAEPEVEELADGTWRVPARLPVDELGEIFDLPVDDDDVDTVGGLLTKALGRVPIEGAIARVQGLELVAERAGGRRRQIETVLARRMSEDEEKDE</sequence>
<feature type="transmembrane region" description="Helical" evidence="10">
    <location>
        <begin position="62"/>
        <end position="85"/>
    </location>
</feature>
<dbReference type="InterPro" id="IPR000644">
    <property type="entry name" value="CBS_dom"/>
</dbReference>
<dbReference type="PROSITE" id="PS51371">
    <property type="entry name" value="CBS"/>
    <property type="match status" value="2"/>
</dbReference>
<dbReference type="Pfam" id="PF01595">
    <property type="entry name" value="CNNM"/>
    <property type="match status" value="1"/>
</dbReference>
<dbReference type="SUPFAM" id="SSF56176">
    <property type="entry name" value="FAD-binding/transporter-associated domain-like"/>
    <property type="match status" value="1"/>
</dbReference>
<dbReference type="RefSeq" id="WP_092561257.1">
    <property type="nucleotide sequence ID" value="NZ_FNQV01000002.1"/>
</dbReference>
<keyword evidence="3" id="KW-1003">Cell membrane</keyword>
<dbReference type="OrthoDB" id="110231at2"/>
<evidence type="ECO:0000313" key="13">
    <source>
        <dbReference type="Proteomes" id="UP000199288"/>
    </source>
</evidence>
<dbReference type="AlphaFoldDB" id="A0A1H3W5U5"/>
<dbReference type="PANTHER" id="PTHR22777">
    <property type="entry name" value="HEMOLYSIN-RELATED"/>
    <property type="match status" value="1"/>
</dbReference>
<name>A0A1H3W5U5_9ACTO</name>
<organism evidence="12 13">
    <name type="scientific">Bowdeniella nasicola</name>
    <dbReference type="NCBI Taxonomy" id="208480"/>
    <lineage>
        <taxon>Bacteria</taxon>
        <taxon>Bacillati</taxon>
        <taxon>Actinomycetota</taxon>
        <taxon>Actinomycetes</taxon>
        <taxon>Actinomycetales</taxon>
        <taxon>Actinomycetaceae</taxon>
        <taxon>Bowdeniella</taxon>
    </lineage>
</organism>
<dbReference type="GO" id="GO:0050660">
    <property type="term" value="F:flavin adenine dinucleotide binding"/>
    <property type="evidence" value="ECO:0007669"/>
    <property type="project" value="InterPro"/>
</dbReference>
<comment type="similarity">
    <text evidence="2">Belongs to the UPF0053 family.</text>
</comment>
<evidence type="ECO:0000256" key="2">
    <source>
        <dbReference type="ARBA" id="ARBA00006337"/>
    </source>
</evidence>
<evidence type="ECO:0000256" key="1">
    <source>
        <dbReference type="ARBA" id="ARBA00004651"/>
    </source>
</evidence>
<dbReference type="SMART" id="SM01091">
    <property type="entry name" value="CorC_HlyC"/>
    <property type="match status" value="1"/>
</dbReference>
<comment type="subcellular location">
    <subcellularLocation>
        <location evidence="1">Cell membrane</location>
        <topology evidence="1">Multi-pass membrane protein</topology>
    </subcellularLocation>
</comment>
<evidence type="ECO:0000256" key="5">
    <source>
        <dbReference type="ARBA" id="ARBA00022737"/>
    </source>
</evidence>